<proteinExistence type="predicted"/>
<protein>
    <submittedName>
        <fullName evidence="1">Uncharacterized protein</fullName>
    </submittedName>
</protein>
<accession>X0VRZ1</accession>
<organism evidence="1">
    <name type="scientific">marine sediment metagenome</name>
    <dbReference type="NCBI Taxonomy" id="412755"/>
    <lineage>
        <taxon>unclassified sequences</taxon>
        <taxon>metagenomes</taxon>
        <taxon>ecological metagenomes</taxon>
    </lineage>
</organism>
<dbReference type="EMBL" id="BARS01038312">
    <property type="protein sequence ID" value="GAG21189.1"/>
    <property type="molecule type" value="Genomic_DNA"/>
</dbReference>
<sequence length="71" mass="7920">MAPRNRQLTHTITALLINKLVFALFRVKFVTDGIQLGSDSTGWQIRKATQTDIDNDDAHVVGNLIIIDLES</sequence>
<feature type="non-terminal residue" evidence="1">
    <location>
        <position position="71"/>
    </location>
</feature>
<gene>
    <name evidence="1" type="ORF">S01H1_58642</name>
</gene>
<reference evidence="1" key="1">
    <citation type="journal article" date="2014" name="Front. Microbiol.">
        <title>High frequency of phylogenetically diverse reductive dehalogenase-homologous genes in deep subseafloor sedimentary metagenomes.</title>
        <authorList>
            <person name="Kawai M."/>
            <person name="Futagami T."/>
            <person name="Toyoda A."/>
            <person name="Takaki Y."/>
            <person name="Nishi S."/>
            <person name="Hori S."/>
            <person name="Arai W."/>
            <person name="Tsubouchi T."/>
            <person name="Morono Y."/>
            <person name="Uchiyama I."/>
            <person name="Ito T."/>
            <person name="Fujiyama A."/>
            <person name="Inagaki F."/>
            <person name="Takami H."/>
        </authorList>
    </citation>
    <scope>NUCLEOTIDE SEQUENCE</scope>
    <source>
        <strain evidence="1">Expedition CK06-06</strain>
    </source>
</reference>
<evidence type="ECO:0000313" key="1">
    <source>
        <dbReference type="EMBL" id="GAG21189.1"/>
    </source>
</evidence>
<name>X0VRZ1_9ZZZZ</name>
<comment type="caution">
    <text evidence="1">The sequence shown here is derived from an EMBL/GenBank/DDBJ whole genome shotgun (WGS) entry which is preliminary data.</text>
</comment>
<dbReference type="AlphaFoldDB" id="X0VRZ1"/>